<protein>
    <recommendedName>
        <fullName evidence="9">alcohol dehydrogenase (NADP(+))</fullName>
        <ecNumber evidence="9">1.1.1.2</ecNumber>
    </recommendedName>
</protein>
<feature type="domain" description="Enoyl reductase (ER)" evidence="12">
    <location>
        <begin position="30"/>
        <end position="366"/>
    </location>
</feature>
<dbReference type="GO" id="GO:0008270">
    <property type="term" value="F:zinc ion binding"/>
    <property type="evidence" value="ECO:0007669"/>
    <property type="project" value="InterPro"/>
</dbReference>
<dbReference type="Proteomes" id="UP001152646">
    <property type="component" value="Unassembled WGS sequence"/>
</dbReference>
<dbReference type="InterPro" id="IPR020843">
    <property type="entry name" value="ER"/>
</dbReference>
<sequence>MGQFSNPELSKMAQTDYKFEGWMGLDPSSGEGNMVWQEFQPKVWEETDIDIKISHCGICGSDLHTLRSGWRPTTYPCCVGHEIVGTAVRVGSQVRDIVIGDRVGVGAQSDSCQNRFGDCHECATSQENYCSKKVVGTYNSIHYDGGNSYGGYATYNRVPGHFAIKIPEGIPSADAAPMLCGGATLFSPLKYNGCGPGKKVGIIGVGGLGHFGLLFAKAMGADKVVAISRKEGKREDSLKMGADLYIATDDEPAWAAENARSLDLIVSTVSSTKMPFNDYLGLLKTGGTFVQVGLPEDGGLFAPVRSLMRQISLQSSLVASPKEIREMFELVAEKSIHPWIEEIPMKDANKAIVDMEDGKARYRYVLANE</sequence>
<keyword evidence="8" id="KW-0560">Oxidoreductase</keyword>
<dbReference type="InterPro" id="IPR011032">
    <property type="entry name" value="GroES-like_sf"/>
</dbReference>
<dbReference type="InterPro" id="IPR013154">
    <property type="entry name" value="ADH-like_N"/>
</dbReference>
<evidence type="ECO:0000313" key="14">
    <source>
        <dbReference type="Proteomes" id="UP001152646"/>
    </source>
</evidence>
<evidence type="ECO:0000256" key="1">
    <source>
        <dbReference type="ARBA" id="ARBA00001947"/>
    </source>
</evidence>
<keyword evidence="5 11" id="KW-0479">Metal-binding</keyword>
<evidence type="ECO:0000256" key="3">
    <source>
        <dbReference type="ARBA" id="ARBA00011738"/>
    </source>
</evidence>
<comment type="catalytic activity">
    <reaction evidence="10">
        <text>a primary alcohol + NADP(+) = an aldehyde + NADPH + H(+)</text>
        <dbReference type="Rhea" id="RHEA:15937"/>
        <dbReference type="ChEBI" id="CHEBI:15378"/>
        <dbReference type="ChEBI" id="CHEBI:15734"/>
        <dbReference type="ChEBI" id="CHEBI:17478"/>
        <dbReference type="ChEBI" id="CHEBI:57783"/>
        <dbReference type="ChEBI" id="CHEBI:58349"/>
        <dbReference type="EC" id="1.1.1.2"/>
    </reaction>
    <physiologicalReaction direction="left-to-right" evidence="10">
        <dbReference type="Rhea" id="RHEA:15938"/>
    </physiologicalReaction>
    <physiologicalReaction direction="right-to-left" evidence="10">
        <dbReference type="Rhea" id="RHEA:15939"/>
    </physiologicalReaction>
</comment>
<reference evidence="13" key="1">
    <citation type="submission" date="2021-07" db="EMBL/GenBank/DDBJ databases">
        <authorList>
            <person name="Branca A.L. A."/>
        </authorList>
    </citation>
    <scope>NUCLEOTIDE SEQUENCE</scope>
</reference>
<evidence type="ECO:0000256" key="11">
    <source>
        <dbReference type="RuleBase" id="RU361277"/>
    </source>
</evidence>
<dbReference type="InterPro" id="IPR002328">
    <property type="entry name" value="ADH_Zn_CS"/>
</dbReference>
<dbReference type="Gene3D" id="3.90.180.10">
    <property type="entry name" value="Medium-chain alcohol dehydrogenases, catalytic domain"/>
    <property type="match status" value="1"/>
</dbReference>
<dbReference type="SUPFAM" id="SSF50129">
    <property type="entry name" value="GroES-like"/>
    <property type="match status" value="1"/>
</dbReference>
<keyword evidence="4" id="KW-0597">Phosphoprotein</keyword>
<name>A0A9W4I9E6_9EURO</name>
<dbReference type="SMART" id="SM00829">
    <property type="entry name" value="PKS_ER"/>
    <property type="match status" value="1"/>
</dbReference>
<comment type="subunit">
    <text evidence="3">Homodimer.</text>
</comment>
<dbReference type="InterPro" id="IPR013149">
    <property type="entry name" value="ADH-like_C"/>
</dbReference>
<evidence type="ECO:0000256" key="2">
    <source>
        <dbReference type="ARBA" id="ARBA00008072"/>
    </source>
</evidence>
<dbReference type="Pfam" id="PF08240">
    <property type="entry name" value="ADH_N"/>
    <property type="match status" value="1"/>
</dbReference>
<dbReference type="SUPFAM" id="SSF51735">
    <property type="entry name" value="NAD(P)-binding Rossmann-fold domains"/>
    <property type="match status" value="1"/>
</dbReference>
<evidence type="ECO:0000256" key="5">
    <source>
        <dbReference type="ARBA" id="ARBA00022723"/>
    </source>
</evidence>
<dbReference type="FunFam" id="3.40.50.720:FF:000158">
    <property type="entry name" value="Zinc-binding alcohol dehydrogenase"/>
    <property type="match status" value="1"/>
</dbReference>
<dbReference type="CDD" id="cd05283">
    <property type="entry name" value="CAD1"/>
    <property type="match status" value="1"/>
</dbReference>
<proteinExistence type="inferred from homology"/>
<comment type="cofactor">
    <cofactor evidence="1 11">
        <name>Zn(2+)</name>
        <dbReference type="ChEBI" id="CHEBI:29105"/>
    </cofactor>
</comment>
<comment type="similarity">
    <text evidence="2 11">Belongs to the zinc-containing alcohol dehydrogenase family.</text>
</comment>
<evidence type="ECO:0000256" key="8">
    <source>
        <dbReference type="ARBA" id="ARBA00023002"/>
    </source>
</evidence>
<keyword evidence="6 11" id="KW-0862">Zinc</keyword>
<evidence type="ECO:0000259" key="12">
    <source>
        <dbReference type="SMART" id="SM00829"/>
    </source>
</evidence>
<dbReference type="AlphaFoldDB" id="A0A9W4I9E6"/>
<evidence type="ECO:0000256" key="7">
    <source>
        <dbReference type="ARBA" id="ARBA00022857"/>
    </source>
</evidence>
<gene>
    <name evidence="13" type="ORF">PSALAMII_LOCUS993</name>
</gene>
<evidence type="ECO:0000256" key="9">
    <source>
        <dbReference type="ARBA" id="ARBA00024074"/>
    </source>
</evidence>
<dbReference type="OrthoDB" id="195678at2759"/>
<dbReference type="GO" id="GO:0008106">
    <property type="term" value="F:alcohol dehydrogenase (NADP+) activity"/>
    <property type="evidence" value="ECO:0007669"/>
    <property type="project" value="UniProtKB-EC"/>
</dbReference>
<comment type="caution">
    <text evidence="13">The sequence shown here is derived from an EMBL/GenBank/DDBJ whole genome shotgun (WGS) entry which is preliminary data.</text>
</comment>
<dbReference type="Gene3D" id="3.40.50.720">
    <property type="entry name" value="NAD(P)-binding Rossmann-like Domain"/>
    <property type="match status" value="1"/>
</dbReference>
<dbReference type="PROSITE" id="PS00059">
    <property type="entry name" value="ADH_ZINC"/>
    <property type="match status" value="1"/>
</dbReference>
<organism evidence="13 14">
    <name type="scientific">Penicillium salamii</name>
    <dbReference type="NCBI Taxonomy" id="1612424"/>
    <lineage>
        <taxon>Eukaryota</taxon>
        <taxon>Fungi</taxon>
        <taxon>Dikarya</taxon>
        <taxon>Ascomycota</taxon>
        <taxon>Pezizomycotina</taxon>
        <taxon>Eurotiomycetes</taxon>
        <taxon>Eurotiomycetidae</taxon>
        <taxon>Eurotiales</taxon>
        <taxon>Aspergillaceae</taxon>
        <taxon>Penicillium</taxon>
    </lineage>
</organism>
<evidence type="ECO:0000256" key="4">
    <source>
        <dbReference type="ARBA" id="ARBA00022553"/>
    </source>
</evidence>
<dbReference type="Pfam" id="PF00107">
    <property type="entry name" value="ADH_zinc_N"/>
    <property type="match status" value="1"/>
</dbReference>
<dbReference type="PANTHER" id="PTHR42683">
    <property type="entry name" value="ALDEHYDE REDUCTASE"/>
    <property type="match status" value="1"/>
</dbReference>
<evidence type="ECO:0000256" key="6">
    <source>
        <dbReference type="ARBA" id="ARBA00022833"/>
    </source>
</evidence>
<dbReference type="EC" id="1.1.1.2" evidence="9"/>
<dbReference type="EMBL" id="CAJVPA010000044">
    <property type="protein sequence ID" value="CAG8260616.1"/>
    <property type="molecule type" value="Genomic_DNA"/>
</dbReference>
<accession>A0A9W4I9E6</accession>
<dbReference type="InterPro" id="IPR036291">
    <property type="entry name" value="NAD(P)-bd_dom_sf"/>
</dbReference>
<dbReference type="InterPro" id="IPR047109">
    <property type="entry name" value="CAD-like"/>
</dbReference>
<keyword evidence="7" id="KW-0521">NADP</keyword>
<evidence type="ECO:0000256" key="10">
    <source>
        <dbReference type="ARBA" id="ARBA00050997"/>
    </source>
</evidence>
<dbReference type="GO" id="GO:0006066">
    <property type="term" value="P:alcohol metabolic process"/>
    <property type="evidence" value="ECO:0007669"/>
    <property type="project" value="UniProtKB-ARBA"/>
</dbReference>
<evidence type="ECO:0000313" key="13">
    <source>
        <dbReference type="EMBL" id="CAG8260616.1"/>
    </source>
</evidence>